<name>A0A1I6QPK9_9SPHI</name>
<protein>
    <recommendedName>
        <fullName evidence="3">Acyl-CoA dehydrogenase</fullName>
    </recommendedName>
</protein>
<dbReference type="Gene3D" id="1.20.140.10">
    <property type="entry name" value="Butyryl-CoA Dehydrogenase, subunit A, domain 3"/>
    <property type="match status" value="1"/>
</dbReference>
<proteinExistence type="predicted"/>
<evidence type="ECO:0008006" key="3">
    <source>
        <dbReference type="Google" id="ProtNLM"/>
    </source>
</evidence>
<evidence type="ECO:0000313" key="1">
    <source>
        <dbReference type="EMBL" id="SFS54417.1"/>
    </source>
</evidence>
<dbReference type="PIRSF" id="PIRSF016578">
    <property type="entry name" value="HsaA"/>
    <property type="match status" value="1"/>
</dbReference>
<dbReference type="AlphaFoldDB" id="A0A1I6QPK9"/>
<dbReference type="Proteomes" id="UP000198785">
    <property type="component" value="Unassembled WGS sequence"/>
</dbReference>
<keyword evidence="2" id="KW-1185">Reference proteome</keyword>
<dbReference type="GO" id="GO:0016627">
    <property type="term" value="F:oxidoreductase activity, acting on the CH-CH group of donors"/>
    <property type="evidence" value="ECO:0007669"/>
    <property type="project" value="InterPro"/>
</dbReference>
<dbReference type="InterPro" id="IPR046373">
    <property type="entry name" value="Acyl-CoA_Oxase/DH_mid-dom_sf"/>
</dbReference>
<dbReference type="Gene3D" id="1.10.540.10">
    <property type="entry name" value="Acyl-CoA dehydrogenase/oxidase, N-terminal domain"/>
    <property type="match status" value="1"/>
</dbReference>
<reference evidence="1 2" key="1">
    <citation type="submission" date="2016-10" db="EMBL/GenBank/DDBJ databases">
        <authorList>
            <person name="de Groot N.N."/>
        </authorList>
    </citation>
    <scope>NUCLEOTIDE SEQUENCE [LARGE SCALE GENOMIC DNA]</scope>
    <source>
        <strain evidence="1 2">DSM 22789</strain>
    </source>
</reference>
<dbReference type="SUPFAM" id="SSF56645">
    <property type="entry name" value="Acyl-CoA dehydrogenase NM domain-like"/>
    <property type="match status" value="1"/>
</dbReference>
<dbReference type="Gene3D" id="2.40.110.10">
    <property type="entry name" value="Butyryl-CoA Dehydrogenase, subunit A, domain 2"/>
    <property type="match status" value="1"/>
</dbReference>
<accession>A0A1I6QPK9</accession>
<organism evidence="1 2">
    <name type="scientific">Sphingobacterium wenxiniae</name>
    <dbReference type="NCBI Taxonomy" id="683125"/>
    <lineage>
        <taxon>Bacteria</taxon>
        <taxon>Pseudomonadati</taxon>
        <taxon>Bacteroidota</taxon>
        <taxon>Sphingobacteriia</taxon>
        <taxon>Sphingobacteriales</taxon>
        <taxon>Sphingobacteriaceae</taxon>
        <taxon>Sphingobacterium</taxon>
    </lineage>
</organism>
<dbReference type="STRING" id="683125.SAMN05660206_102462"/>
<dbReference type="InterPro" id="IPR037069">
    <property type="entry name" value="AcylCoA_DH/ox_N_sf"/>
</dbReference>
<dbReference type="EMBL" id="FOZZ01000002">
    <property type="protein sequence ID" value="SFS54417.1"/>
    <property type="molecule type" value="Genomic_DNA"/>
</dbReference>
<sequence>MHMLNEQDISILKENLLRGIQLKTLTEEQLQLIYDRKWFNIWVPKEYGGLELPLRQGCELLENLAYEDGGFGWTVTLCSGANMFAGFIEPHVAKSVFNERKVCLGGSGQVNGKAVKTPDGAYTISGQWKYATGAPHLSHFTLNAWIYEDNRLVTDAEGEPVYKSFFVDRDSVLIHYDWDTFGLETTASHSFSISDLRVEENRSFDLLPDRRKHNGTLFHYPFMTFAECTLAVNYIGMFKRFLHLFEKQLLLRSKDEVWASRCGKALSQMLGNIEVPFLEQINHLYDLLDRTWVMDAVGETLQEEIAVLSRAIVAFIRTKTVELFPYTGISGAQRDNELNIVFRNLFTASQHGLLNLAE</sequence>
<dbReference type="InterPro" id="IPR009100">
    <property type="entry name" value="AcylCoA_DH/oxidase_NM_dom_sf"/>
</dbReference>
<evidence type="ECO:0000313" key="2">
    <source>
        <dbReference type="Proteomes" id="UP000198785"/>
    </source>
</evidence>
<dbReference type="GO" id="GO:0050660">
    <property type="term" value="F:flavin adenine dinucleotide binding"/>
    <property type="evidence" value="ECO:0007669"/>
    <property type="project" value="InterPro"/>
</dbReference>
<gene>
    <name evidence="1" type="ORF">SAMN05660206_102462</name>
</gene>